<gene>
    <name evidence="3" type="primary">CUNH6orf183</name>
</gene>
<sequence length="258" mass="29757">MAFKKTANWIPFTKIKPERDPWQQKLLTKLKERNRIDALMQLYTKFLKVSNPLRVMEALQAHASAAVEPASPLHSFVNPQGMDQCTYDRIWEEIYSNINLRQGENTEEEDLSMEGNGTNGPQISPSHCAGEPSRKKKQTGSRALNSWNSQKWKNQDDFYTMGDGYIHVQDQQGAYVMYDRALQDLEELENQLLLLVSRYIEREKSHKKGSESRGSSLPAWAHASVDRFAILFDIWTWEAALLENKCQNETHQSLPRAQ</sequence>
<organism evidence="2 3">
    <name type="scientific">Phascolarctos cinereus</name>
    <name type="common">Koala</name>
    <dbReference type="NCBI Taxonomy" id="38626"/>
    <lineage>
        <taxon>Eukaryota</taxon>
        <taxon>Metazoa</taxon>
        <taxon>Chordata</taxon>
        <taxon>Craniata</taxon>
        <taxon>Vertebrata</taxon>
        <taxon>Euteleostomi</taxon>
        <taxon>Mammalia</taxon>
        <taxon>Metatheria</taxon>
        <taxon>Diprotodontia</taxon>
        <taxon>Phascolarctidae</taxon>
        <taxon>Phascolarctos</taxon>
    </lineage>
</organism>
<dbReference type="InterPro" id="IPR040401">
    <property type="entry name" value="CCDC162"/>
</dbReference>
<dbReference type="AlphaFoldDB" id="A0A6P5M6J6"/>
<reference evidence="3" key="1">
    <citation type="submission" date="2025-08" db="UniProtKB">
        <authorList>
            <consortium name="RefSeq"/>
        </authorList>
    </citation>
    <scope>IDENTIFICATION</scope>
    <source>
        <tissue evidence="3">Spleen</tissue>
    </source>
</reference>
<keyword evidence="2" id="KW-1185">Reference proteome</keyword>
<name>A0A6P5M6J6_PHACI</name>
<feature type="region of interest" description="Disordered" evidence="1">
    <location>
        <begin position="102"/>
        <end position="146"/>
    </location>
</feature>
<dbReference type="PANTHER" id="PTHR33331:SF13">
    <property type="entry name" value="COILED-COIL DOMAIN CONTAINING 162"/>
    <property type="match status" value="1"/>
</dbReference>
<dbReference type="KEGG" id="pcw:110222897"/>
<evidence type="ECO:0000256" key="1">
    <source>
        <dbReference type="SAM" id="MobiDB-lite"/>
    </source>
</evidence>
<dbReference type="CTD" id="75973"/>
<dbReference type="Proteomes" id="UP000515140">
    <property type="component" value="Unplaced"/>
</dbReference>
<dbReference type="PANTHER" id="PTHR33331">
    <property type="entry name" value="COILED-COIL DOMAIN-CONTAINING PROTEIN 162"/>
    <property type="match status" value="1"/>
</dbReference>
<feature type="compositionally biased region" description="Polar residues" evidence="1">
    <location>
        <begin position="115"/>
        <end position="125"/>
    </location>
</feature>
<evidence type="ECO:0000313" key="2">
    <source>
        <dbReference type="Proteomes" id="UP000515140"/>
    </source>
</evidence>
<evidence type="ECO:0000313" key="3">
    <source>
        <dbReference type="RefSeq" id="XP_020863821.1"/>
    </source>
</evidence>
<proteinExistence type="predicted"/>
<dbReference type="GeneID" id="110222897"/>
<dbReference type="RefSeq" id="XP_020863821.1">
    <property type="nucleotide sequence ID" value="XM_021008162.1"/>
</dbReference>
<dbReference type="InParanoid" id="A0A6P5M6J6"/>
<accession>A0A6P5M6J6</accession>
<protein>
    <submittedName>
        <fullName evidence="3">Uncharacterized protein</fullName>
    </submittedName>
</protein>